<keyword evidence="2" id="KW-1133">Transmembrane helix</keyword>
<comment type="caution">
    <text evidence="4">The sequence shown here is derived from an EMBL/GenBank/DDBJ whole genome shotgun (WGS) entry which is preliminary data.</text>
</comment>
<dbReference type="InterPro" id="IPR015402">
    <property type="entry name" value="DUF1980"/>
</dbReference>
<keyword evidence="2" id="KW-0472">Membrane</keyword>
<evidence type="ECO:0000313" key="4">
    <source>
        <dbReference type="EMBL" id="NGN67971.1"/>
    </source>
</evidence>
<dbReference type="InterPro" id="IPR048447">
    <property type="entry name" value="DUF1980_C"/>
</dbReference>
<dbReference type="AlphaFoldDB" id="A0A6G4U9V6"/>
<dbReference type="EMBL" id="JAAKZV010000174">
    <property type="protein sequence ID" value="NGN67971.1"/>
    <property type="molecule type" value="Genomic_DNA"/>
</dbReference>
<keyword evidence="5" id="KW-1185">Reference proteome</keyword>
<name>A0A6G4U9V6_9ACTN</name>
<feature type="region of interest" description="Disordered" evidence="1">
    <location>
        <begin position="106"/>
        <end position="132"/>
    </location>
</feature>
<evidence type="ECO:0000313" key="5">
    <source>
        <dbReference type="Proteomes" id="UP000481583"/>
    </source>
</evidence>
<sequence>MKGKVQALVLLLVGVGVLRITLVGDLYLRYVKEGLRPFLIASGVLLVLTALAGLRDRAPAHAHASDDDHDHGHDHGSAPRVAWLLVPPALAMLAFAPPALGSYTAQRESAKRVTTQDTKPRFAPLPKGNGPVPMTLTEFLERSGGDPASLRGRTVTMTGFSTPDRRGWELTRLVVNCCAADSQSLKVRVRGATAPPADQWVTVAGKTGPGGSLRVTDVRRIAQPPNPYMDAPPPPGSGAEPR</sequence>
<dbReference type="Proteomes" id="UP000481583">
    <property type="component" value="Unassembled WGS sequence"/>
</dbReference>
<evidence type="ECO:0000259" key="3">
    <source>
        <dbReference type="Pfam" id="PF21537"/>
    </source>
</evidence>
<dbReference type="NCBIfam" id="TIGR03943">
    <property type="entry name" value="TIGR03943 family putative permease subunit"/>
    <property type="match status" value="1"/>
</dbReference>
<gene>
    <name evidence="4" type="ORF">G5C51_29240</name>
</gene>
<feature type="compositionally biased region" description="Polar residues" evidence="1">
    <location>
        <begin position="106"/>
        <end position="117"/>
    </location>
</feature>
<reference evidence="4 5" key="1">
    <citation type="submission" date="2020-02" db="EMBL/GenBank/DDBJ databases">
        <title>Whole-genome analyses of novel actinobacteria.</title>
        <authorList>
            <person name="Sahin N."/>
        </authorList>
    </citation>
    <scope>NUCLEOTIDE SEQUENCE [LARGE SCALE GENOMIC DNA]</scope>
    <source>
        <strain evidence="4 5">A7024</strain>
    </source>
</reference>
<evidence type="ECO:0000256" key="2">
    <source>
        <dbReference type="SAM" id="Phobius"/>
    </source>
</evidence>
<accession>A0A6G4U9V6</accession>
<feature type="compositionally biased region" description="Pro residues" evidence="1">
    <location>
        <begin position="224"/>
        <end position="236"/>
    </location>
</feature>
<feature type="region of interest" description="Disordered" evidence="1">
    <location>
        <begin position="222"/>
        <end position="242"/>
    </location>
</feature>
<dbReference type="Pfam" id="PF21537">
    <property type="entry name" value="DUF1980_C"/>
    <property type="match status" value="1"/>
</dbReference>
<feature type="transmembrane region" description="Helical" evidence="2">
    <location>
        <begin position="35"/>
        <end position="54"/>
    </location>
</feature>
<evidence type="ECO:0000256" key="1">
    <source>
        <dbReference type="SAM" id="MobiDB-lite"/>
    </source>
</evidence>
<proteinExistence type="predicted"/>
<organism evidence="4 5">
    <name type="scientific">Streptomyces coryli</name>
    <dbReference type="NCBI Taxonomy" id="1128680"/>
    <lineage>
        <taxon>Bacteria</taxon>
        <taxon>Bacillati</taxon>
        <taxon>Actinomycetota</taxon>
        <taxon>Actinomycetes</taxon>
        <taxon>Kitasatosporales</taxon>
        <taxon>Streptomycetaceae</taxon>
        <taxon>Streptomyces</taxon>
    </lineage>
</organism>
<keyword evidence="2" id="KW-0812">Transmembrane</keyword>
<feature type="domain" description="DUF1980" evidence="3">
    <location>
        <begin position="146"/>
        <end position="228"/>
    </location>
</feature>
<protein>
    <submittedName>
        <fullName evidence="4">TIGR03943 family protein</fullName>
    </submittedName>
</protein>